<proteinExistence type="predicted"/>
<dbReference type="Proteomes" id="UP000193558">
    <property type="component" value="Unassembled WGS sequence"/>
</dbReference>
<evidence type="ECO:0000313" key="2">
    <source>
        <dbReference type="Proteomes" id="UP000193558"/>
    </source>
</evidence>
<evidence type="ECO:0000313" key="1">
    <source>
        <dbReference type="EMBL" id="ORM71129.1"/>
    </source>
</evidence>
<sequence>MFDIKINISGDFIESYIYSGVLFTVDTNGVLCSYSWKHLIERYLDSYPEYFEIKDKLLDFRKGCNSSLHKDFTINIDRNFLNRHQKGTCTDLNVWCTDLDVKDNIMYIASENGVETIPFIDEWNNGVVQHFVRPEKVWSGAKIFGLSTGSWGRTILAAGTKGAIEIVNNKVDQIKKIGFSKKIEKEINSDVILGCEWNSQSTLAILDGIDKKIAYKFNDIGSDSVFKDNKNAHSLLGKLSREDKEKKINSVLKSLENEDFKNIPIEKFTHTWLESNALHAIDYNNKKYVFKGKSWIESSKENFFNDIDIVRLKNITAGSFLETEDEHLFRMVEDNKHHLPDNFTSWRVFPRSKNYQDRIHIVYDDHLQIRIFDC</sequence>
<name>A0A1X1D390_9GAMM</name>
<protein>
    <submittedName>
        <fullName evidence="1">Uncharacterized protein</fullName>
    </submittedName>
</protein>
<gene>
    <name evidence="1" type="ORF">HA51_04400</name>
</gene>
<accession>A0A1X1D390</accession>
<dbReference type="EMBL" id="MLFR01000002">
    <property type="protein sequence ID" value="ORM71129.1"/>
    <property type="molecule type" value="Genomic_DNA"/>
</dbReference>
<dbReference type="RefSeq" id="WP_084932370.1">
    <property type="nucleotide sequence ID" value="NZ_MLFR01000002.1"/>
</dbReference>
<organism evidence="1 2">
    <name type="scientific">Pantoea rwandensis</name>
    <dbReference type="NCBI Taxonomy" id="1076550"/>
    <lineage>
        <taxon>Bacteria</taxon>
        <taxon>Pseudomonadati</taxon>
        <taxon>Pseudomonadota</taxon>
        <taxon>Gammaproteobacteria</taxon>
        <taxon>Enterobacterales</taxon>
        <taxon>Erwiniaceae</taxon>
        <taxon>Pantoea</taxon>
    </lineage>
</organism>
<reference evidence="1 2" key="1">
    <citation type="journal article" date="2017" name="Antonie Van Leeuwenhoek">
        <title>Phylogenomic resolution of the bacterial genus Pantoea and its relationship with Erwinia and Tatumella.</title>
        <authorList>
            <person name="Palmer M."/>
            <person name="Steenkamp E.T."/>
            <person name="Coetzee M.P."/>
            <person name="Chan W.Y."/>
            <person name="van Zyl E."/>
            <person name="De Maayer P."/>
            <person name="Coutinho T.A."/>
            <person name="Blom J."/>
            <person name="Smits T.H."/>
            <person name="Duffy B."/>
            <person name="Venter S.N."/>
        </authorList>
    </citation>
    <scope>NUCLEOTIDE SEQUENCE [LARGE SCALE GENOMIC DNA]</scope>
    <source>
        <strain evidence="1 2">LMG 26275</strain>
    </source>
</reference>
<comment type="caution">
    <text evidence="1">The sequence shown here is derived from an EMBL/GenBank/DDBJ whole genome shotgun (WGS) entry which is preliminary data.</text>
</comment>
<dbReference type="OrthoDB" id="8477882at2"/>
<dbReference type="AlphaFoldDB" id="A0A1X1D390"/>